<evidence type="ECO:0000259" key="6">
    <source>
        <dbReference type="PROSITE" id="PS50011"/>
    </source>
</evidence>
<feature type="region of interest" description="Disordered" evidence="5">
    <location>
        <begin position="398"/>
        <end position="541"/>
    </location>
</feature>
<organism evidence="7">
    <name type="scientific">Bactrocera dorsalis</name>
    <name type="common">Oriental fruit fly</name>
    <name type="synonym">Dacus dorsalis</name>
    <dbReference type="NCBI Taxonomy" id="27457"/>
    <lineage>
        <taxon>Eukaryota</taxon>
        <taxon>Metazoa</taxon>
        <taxon>Ecdysozoa</taxon>
        <taxon>Arthropoda</taxon>
        <taxon>Hexapoda</taxon>
        <taxon>Insecta</taxon>
        <taxon>Pterygota</taxon>
        <taxon>Neoptera</taxon>
        <taxon>Endopterygota</taxon>
        <taxon>Diptera</taxon>
        <taxon>Brachycera</taxon>
        <taxon>Muscomorpha</taxon>
        <taxon>Tephritoidea</taxon>
        <taxon>Tephritidae</taxon>
        <taxon>Bactrocera</taxon>
        <taxon>Bactrocera</taxon>
    </lineage>
</organism>
<sequence>MPRATKAKAAADGAAGGGGPKKAAAPKRNKLYTMPEKIAEGTILTDLSKAQWLIGSSIGTGGFGEIYSASRVGEKTYNYVVKCEPHGNGPLFVEMHFYMRNAKLEDIKRFQRERGLKAIGMPYMIGNGSVELKGTKHRFIVMPRYGSDISKHLLANGRRFPEETIYRLALQMLDVYEFIHSCGYVHADLKAANILLGYGKEGNSQAYLVDYGLASHYTTKEFKPDPKKMHNGTIEYTSRDAHLGVATMRADFEILGYNIIEWSGVQLPWVKDNILTVPVKVQKAKEEFMADVTHCLKNLYSKDVPGPIAEYIKYVAKLEYNEKPDYEKCRKIFSTALKTMKVANTGDLRFTISDNNNKSGPSTSKGRGKLLGKRAAAMDTSVEMFASDDDDDDVIFEEKKPVKKAPQKQLKTVTKRSPKTIDSASRLIKSSPRNATPTLRSSPEMKTFNKLTPKVTPARKRRSTSFSPRKATRHSPLQKKLRTTPRDTANGKSSSTPSTSTSHSTRSTPIATRANINFSPAISLSTSRHGKTVVNDNTTPVPRSGKTYEFNFELDVSMDANVIVNVKRKKKAAAASTNSDSAAKNSAKSMRSNEETPGDKRNTPVTRVKVRKLPSDDACGSPPTPAVTVKKSRRGVS</sequence>
<reference evidence="7" key="1">
    <citation type="journal article" date="2014" name="BMC Genomics">
        <title>Characterizing the developmental transcriptome of the oriental fruit fly, Bactrocera dorsalis (Diptera: Tephritidae) through comparative genomic analysis with Drosophila melanogaster utilizing modENCODE datasets.</title>
        <authorList>
            <person name="Geib S.M."/>
            <person name="Calla B."/>
            <person name="Hall B."/>
            <person name="Hou S."/>
            <person name="Manoukis N.C."/>
        </authorList>
    </citation>
    <scope>NUCLEOTIDE SEQUENCE</scope>
    <source>
        <strain evidence="7">Punador</strain>
    </source>
</reference>
<evidence type="ECO:0000256" key="1">
    <source>
        <dbReference type="ARBA" id="ARBA00012513"/>
    </source>
</evidence>
<keyword evidence="7" id="KW-0418">Kinase</keyword>
<proteinExistence type="predicted"/>
<dbReference type="InterPro" id="IPR008271">
    <property type="entry name" value="Ser/Thr_kinase_AS"/>
</dbReference>
<feature type="binding site" evidence="4">
    <location>
        <position position="82"/>
    </location>
    <ligand>
        <name>ATP</name>
        <dbReference type="ChEBI" id="CHEBI:30616"/>
    </ligand>
</feature>
<name>A0A034WJ51_BACDO</name>
<feature type="region of interest" description="Disordered" evidence="5">
    <location>
        <begin position="571"/>
        <end position="637"/>
    </location>
</feature>
<dbReference type="KEGG" id="bdr:105222096"/>
<evidence type="ECO:0000256" key="2">
    <source>
        <dbReference type="ARBA" id="ARBA00022741"/>
    </source>
</evidence>
<feature type="domain" description="Protein kinase" evidence="6">
    <location>
        <begin position="52"/>
        <end position="337"/>
    </location>
</feature>
<dbReference type="EMBL" id="GAKP01004575">
    <property type="protein sequence ID" value="JAC54377.1"/>
    <property type="molecule type" value="Transcribed_RNA"/>
</dbReference>
<dbReference type="GeneID" id="105222096"/>
<dbReference type="OrthoDB" id="2687620at2759"/>
<dbReference type="InterPro" id="IPR000719">
    <property type="entry name" value="Prot_kinase_dom"/>
</dbReference>
<feature type="compositionally biased region" description="Low complexity" evidence="5">
    <location>
        <begin position="493"/>
        <end position="508"/>
    </location>
</feature>
<dbReference type="PROSITE" id="PS00108">
    <property type="entry name" value="PROTEIN_KINASE_ST"/>
    <property type="match status" value="1"/>
</dbReference>
<dbReference type="InterPro" id="IPR011009">
    <property type="entry name" value="Kinase-like_dom_sf"/>
</dbReference>
<feature type="compositionally biased region" description="Basic residues" evidence="5">
    <location>
        <begin position="470"/>
        <end position="483"/>
    </location>
</feature>
<feature type="compositionally biased region" description="Basic and acidic residues" evidence="5">
    <location>
        <begin position="591"/>
        <end position="602"/>
    </location>
</feature>
<evidence type="ECO:0000256" key="4">
    <source>
        <dbReference type="PROSITE-ProRule" id="PRU10141"/>
    </source>
</evidence>
<feature type="compositionally biased region" description="Low complexity" evidence="5">
    <location>
        <begin position="573"/>
        <end position="589"/>
    </location>
</feature>
<dbReference type="PROSITE" id="PS50011">
    <property type="entry name" value="PROTEIN_KINASE_DOM"/>
    <property type="match status" value="1"/>
</dbReference>
<feature type="region of interest" description="Disordered" evidence="5">
    <location>
        <begin position="1"/>
        <end position="27"/>
    </location>
</feature>
<dbReference type="PANTHER" id="PTHR11909">
    <property type="entry name" value="CASEIN KINASE-RELATED"/>
    <property type="match status" value="1"/>
</dbReference>
<dbReference type="CDD" id="cd14015">
    <property type="entry name" value="STKc_VRK"/>
    <property type="match status" value="1"/>
</dbReference>
<accession>A0A034WJ51</accession>
<dbReference type="RefSeq" id="XP_011197584.2">
    <property type="nucleotide sequence ID" value="XM_011199282.4"/>
</dbReference>
<evidence type="ECO:0000313" key="7">
    <source>
        <dbReference type="EMBL" id="JAC54377.1"/>
    </source>
</evidence>
<dbReference type="Gene3D" id="1.10.510.10">
    <property type="entry name" value="Transferase(Phosphotransferase) domain 1"/>
    <property type="match status" value="1"/>
</dbReference>
<dbReference type="GO" id="GO:0004674">
    <property type="term" value="F:protein serine/threonine kinase activity"/>
    <property type="evidence" value="ECO:0007669"/>
    <property type="project" value="UniProtKB-EC"/>
</dbReference>
<keyword evidence="2 4" id="KW-0547">Nucleotide-binding</keyword>
<dbReference type="InterPro" id="IPR017441">
    <property type="entry name" value="Protein_kinase_ATP_BS"/>
</dbReference>
<dbReference type="PROSITE" id="PS00107">
    <property type="entry name" value="PROTEIN_KINASE_ATP"/>
    <property type="match status" value="1"/>
</dbReference>
<protein>
    <recommendedName>
        <fullName evidence="1">non-specific serine/threonine protein kinase</fullName>
        <ecNumber evidence="1">2.7.11.1</ecNumber>
    </recommendedName>
</protein>
<feature type="compositionally biased region" description="Polar residues" evidence="5">
    <location>
        <begin position="431"/>
        <end position="441"/>
    </location>
</feature>
<keyword evidence="3 4" id="KW-0067">ATP-binding</keyword>
<gene>
    <name evidence="7" type="primary">NHK1</name>
</gene>
<evidence type="ECO:0000256" key="3">
    <source>
        <dbReference type="ARBA" id="ARBA00022840"/>
    </source>
</evidence>
<dbReference type="GO" id="GO:0005524">
    <property type="term" value="F:ATP binding"/>
    <property type="evidence" value="ECO:0007669"/>
    <property type="project" value="UniProtKB-UniRule"/>
</dbReference>
<dbReference type="SUPFAM" id="SSF56112">
    <property type="entry name" value="Protein kinase-like (PK-like)"/>
    <property type="match status" value="1"/>
</dbReference>
<dbReference type="SMART" id="SM00220">
    <property type="entry name" value="S_TKc"/>
    <property type="match status" value="1"/>
</dbReference>
<feature type="compositionally biased region" description="Polar residues" evidence="5">
    <location>
        <begin position="514"/>
        <end position="527"/>
    </location>
</feature>
<dbReference type="Pfam" id="PF00069">
    <property type="entry name" value="Pkinase"/>
    <property type="match status" value="1"/>
</dbReference>
<dbReference type="EC" id="2.7.11.1" evidence="1"/>
<evidence type="ECO:0000256" key="5">
    <source>
        <dbReference type="SAM" id="MobiDB-lite"/>
    </source>
</evidence>
<dbReference type="InterPro" id="IPR050235">
    <property type="entry name" value="CK1_Ser-Thr_kinase"/>
</dbReference>
<dbReference type="CTD" id="43228"/>
<dbReference type="AlphaFoldDB" id="A0A034WJ51"/>
<keyword evidence="7" id="KW-0808">Transferase</keyword>